<feature type="region of interest" description="Disordered" evidence="2">
    <location>
        <begin position="1"/>
        <end position="83"/>
    </location>
</feature>
<feature type="compositionally biased region" description="Low complexity" evidence="2">
    <location>
        <begin position="228"/>
        <end position="256"/>
    </location>
</feature>
<dbReference type="Proteomes" id="UP001162031">
    <property type="component" value="Unassembled WGS sequence"/>
</dbReference>
<sequence length="512" mass="57261">MPPSVTRSAPQPQDSTASRASSRKPLLGLPPRPITASVSPLAAAATATRTRTQSLPSVHQQQETAATTTTTAQATPPPVTQPQMALDRRLFSRLDHVMTEVARLERLDVETATTIDGTEATDAGRVQPHSELAVVRTELQQARRRSQRLREDQKLMTQTLEARQERKGLQKYLMAATMGSATQHLQQTEALKKTLGHHMADAVHADAELELLERRSSTLVDEWKRRSSFSQSARRSTSSDSSSSNSNSSSYGRASSLQPEGEDDVSESWTRRDGDVADDEEEEDGDDDDGDTVPVAERLEQLEREKQQLLGQLLRTLRLPEARQMHTHVAMYVSEVQACESIKKQIERATGLYQQALQLLRMAMATVVSSQYSGSAREFANGPFALTVEAGQLMKAAAIGIQPEARRRYRTFAPELQTLRLPKFPQAVSDFVRRARTTFDPRSALARETARRLPACETTMVMTHKLVIEKLELLERWKRTVEEDQTRALEAQRRLETHLHQRLAVLARSMSV</sequence>
<evidence type="ECO:0000313" key="3">
    <source>
        <dbReference type="EMBL" id="CAI5735400.1"/>
    </source>
</evidence>
<comment type="caution">
    <text evidence="3">The sequence shown here is derived from an EMBL/GenBank/DDBJ whole genome shotgun (WGS) entry which is preliminary data.</text>
</comment>
<proteinExistence type="predicted"/>
<reference evidence="3" key="1">
    <citation type="submission" date="2022-12" db="EMBL/GenBank/DDBJ databases">
        <authorList>
            <person name="Webb A."/>
        </authorList>
    </citation>
    <scope>NUCLEOTIDE SEQUENCE</scope>
    <source>
        <strain evidence="3">Hp1</strain>
    </source>
</reference>
<evidence type="ECO:0000256" key="2">
    <source>
        <dbReference type="SAM" id="MobiDB-lite"/>
    </source>
</evidence>
<evidence type="ECO:0000256" key="1">
    <source>
        <dbReference type="SAM" id="Coils"/>
    </source>
</evidence>
<feature type="coiled-coil region" evidence="1">
    <location>
        <begin position="132"/>
        <end position="159"/>
    </location>
</feature>
<feature type="compositionally biased region" description="Acidic residues" evidence="2">
    <location>
        <begin position="276"/>
        <end position="291"/>
    </location>
</feature>
<feature type="compositionally biased region" description="Low complexity" evidence="2">
    <location>
        <begin position="42"/>
        <end position="52"/>
    </location>
</feature>
<feature type="compositionally biased region" description="Polar residues" evidence="2">
    <location>
        <begin position="1"/>
        <end position="20"/>
    </location>
</feature>
<keyword evidence="4" id="KW-1185">Reference proteome</keyword>
<feature type="region of interest" description="Disordered" evidence="2">
    <location>
        <begin position="223"/>
        <end position="293"/>
    </location>
</feature>
<name>A0AAV0UIQ1_HYABA</name>
<dbReference type="EMBL" id="CANTFL010001260">
    <property type="protein sequence ID" value="CAI5735400.1"/>
    <property type="molecule type" value="Genomic_DNA"/>
</dbReference>
<feature type="compositionally biased region" description="Low complexity" evidence="2">
    <location>
        <begin position="60"/>
        <end position="74"/>
    </location>
</feature>
<gene>
    <name evidence="3" type="ORF">HBR001_LOCUS6476</name>
</gene>
<organism evidence="3 4">
    <name type="scientific">Hyaloperonospora brassicae</name>
    <name type="common">Brassica downy mildew</name>
    <name type="synonym">Peronospora brassicae</name>
    <dbReference type="NCBI Taxonomy" id="162125"/>
    <lineage>
        <taxon>Eukaryota</taxon>
        <taxon>Sar</taxon>
        <taxon>Stramenopiles</taxon>
        <taxon>Oomycota</taxon>
        <taxon>Peronosporomycetes</taxon>
        <taxon>Peronosporales</taxon>
        <taxon>Peronosporaceae</taxon>
        <taxon>Hyaloperonospora</taxon>
    </lineage>
</organism>
<evidence type="ECO:0000313" key="4">
    <source>
        <dbReference type="Proteomes" id="UP001162031"/>
    </source>
</evidence>
<accession>A0AAV0UIQ1</accession>
<protein>
    <submittedName>
        <fullName evidence="3">Uncharacterized protein</fullName>
    </submittedName>
</protein>
<keyword evidence="1" id="KW-0175">Coiled coil</keyword>
<dbReference type="AlphaFoldDB" id="A0AAV0UIQ1"/>